<dbReference type="GO" id="GO:0016757">
    <property type="term" value="F:glycosyltransferase activity"/>
    <property type="evidence" value="ECO:0007669"/>
    <property type="project" value="InterPro"/>
</dbReference>
<dbReference type="RefSeq" id="WP_014782963.1">
    <property type="nucleotide sequence ID" value="NC_018013.1"/>
</dbReference>
<dbReference type="STRING" id="746697.Aeqsu_2250"/>
<dbReference type="PANTHER" id="PTHR45947">
    <property type="entry name" value="SULFOQUINOVOSYL TRANSFERASE SQD2"/>
    <property type="match status" value="1"/>
</dbReference>
<dbReference type="eggNOG" id="COG0438">
    <property type="taxonomic scope" value="Bacteria"/>
</dbReference>
<organism evidence="3 4">
    <name type="scientific">Aequorivita sublithincola (strain DSM 14238 / LMG 21431 / ACAM 643 / 9-3)</name>
    <dbReference type="NCBI Taxonomy" id="746697"/>
    <lineage>
        <taxon>Bacteria</taxon>
        <taxon>Pseudomonadati</taxon>
        <taxon>Bacteroidota</taxon>
        <taxon>Flavobacteriia</taxon>
        <taxon>Flavobacteriales</taxon>
        <taxon>Flavobacteriaceae</taxon>
        <taxon>Aequorivita</taxon>
    </lineage>
</organism>
<dbReference type="OrthoDB" id="9811239at2"/>
<dbReference type="KEGG" id="asl:Aeqsu_2250"/>
<dbReference type="AlphaFoldDB" id="I3YXJ2"/>
<protein>
    <submittedName>
        <fullName evidence="3">Glycosyltransferase</fullName>
    </submittedName>
</protein>
<feature type="domain" description="Glycosyl transferase family 1" evidence="1">
    <location>
        <begin position="170"/>
        <end position="324"/>
    </location>
</feature>
<dbReference type="Proteomes" id="UP000006049">
    <property type="component" value="Chromosome"/>
</dbReference>
<evidence type="ECO:0000259" key="2">
    <source>
        <dbReference type="Pfam" id="PF13439"/>
    </source>
</evidence>
<evidence type="ECO:0000313" key="3">
    <source>
        <dbReference type="EMBL" id="AFL81710.1"/>
    </source>
</evidence>
<dbReference type="PANTHER" id="PTHR45947:SF3">
    <property type="entry name" value="SULFOQUINOVOSYL TRANSFERASE SQD2"/>
    <property type="match status" value="1"/>
</dbReference>
<dbReference type="HOGENOM" id="CLU_791394_0_0_10"/>
<reference evidence="3 4" key="1">
    <citation type="submission" date="2012-06" db="EMBL/GenBank/DDBJ databases">
        <title>The complete genome of Aequorivita sublithincola DSM 14238.</title>
        <authorList>
            <consortium name="US DOE Joint Genome Institute (JGI-PGF)"/>
            <person name="Lucas S."/>
            <person name="Copeland A."/>
            <person name="Lapidus A."/>
            <person name="Goodwin L."/>
            <person name="Pitluck S."/>
            <person name="Peters L."/>
            <person name="Munk A.C.C."/>
            <person name="Kyrpides N."/>
            <person name="Mavromatis K."/>
            <person name="Pagani I."/>
            <person name="Ivanova N."/>
            <person name="Ovchinnikova G."/>
            <person name="Zeytun A."/>
            <person name="Detter J.C."/>
            <person name="Han C."/>
            <person name="Land M."/>
            <person name="Hauser L."/>
            <person name="Markowitz V."/>
            <person name="Cheng J.-F."/>
            <person name="Hugenholtz P."/>
            <person name="Woyke T."/>
            <person name="Wu D."/>
            <person name="Tindall B."/>
            <person name="Faehnrich R."/>
            <person name="Brambilla E."/>
            <person name="Klenk H.-P."/>
            <person name="Eisen J.A."/>
        </authorList>
    </citation>
    <scope>NUCLEOTIDE SEQUENCE [LARGE SCALE GENOMIC DNA]</scope>
    <source>
        <strain evidence="4">DSM 14238 / LMG 21431 / ACAM 643 / 9-3</strain>
    </source>
</reference>
<keyword evidence="4" id="KW-1185">Reference proteome</keyword>
<dbReference type="SUPFAM" id="SSF53756">
    <property type="entry name" value="UDP-Glycosyltransferase/glycogen phosphorylase"/>
    <property type="match status" value="1"/>
</dbReference>
<gene>
    <name evidence="3" type="ordered locus">Aeqsu_2250</name>
</gene>
<dbReference type="Pfam" id="PF00534">
    <property type="entry name" value="Glycos_transf_1"/>
    <property type="match status" value="1"/>
</dbReference>
<proteinExistence type="predicted"/>
<dbReference type="InterPro" id="IPR001296">
    <property type="entry name" value="Glyco_trans_1"/>
</dbReference>
<keyword evidence="3" id="KW-0808">Transferase</keyword>
<dbReference type="EMBL" id="CP003280">
    <property type="protein sequence ID" value="AFL81710.1"/>
    <property type="molecule type" value="Genomic_DNA"/>
</dbReference>
<accession>I3YXJ2</accession>
<feature type="domain" description="Glycosyltransferase subfamily 4-like N-terminal" evidence="2">
    <location>
        <begin position="18"/>
        <end position="156"/>
    </location>
</feature>
<dbReference type="InterPro" id="IPR050194">
    <property type="entry name" value="Glycosyltransferase_grp1"/>
</dbReference>
<sequence length="350" mass="40693">MKILFFYTHNQSFLAAFFKELLLTLQDKGWEVQVFSFKKVGNTFTDPLRIDIKKKQNYLKNTIEVFKAIRKYKPDVVVSNFSYVNQAILSGKLLGVKKNIVWFHTLTEQLSPRKSQVVIKSQFLKYASEIIVNSDYLKTDLIENYSISKDKIFSIPFWSSLENYNSKRERSNKEPLLKIGCPGRIEDVKNQQLIIESLKDFKLHISYGLYIAGSGDNEEFLKSKIQNYNLESKVHFLGVLSIEEMKLYYEEMDIIILPSKFEAFGLVLIEALSMGCPVLVSENFGALTYIKDRKFLNKYSFNPKSSNDLISKLNNIFANEMDSSDYFIDIYLTYFQKKEIIAQVEKVITL</sequence>
<dbReference type="InterPro" id="IPR028098">
    <property type="entry name" value="Glyco_trans_4-like_N"/>
</dbReference>
<name>I3YXJ2_AEQSU</name>
<evidence type="ECO:0000259" key="1">
    <source>
        <dbReference type="Pfam" id="PF00534"/>
    </source>
</evidence>
<dbReference type="Gene3D" id="3.40.50.2000">
    <property type="entry name" value="Glycogen Phosphorylase B"/>
    <property type="match status" value="2"/>
</dbReference>
<dbReference type="Pfam" id="PF13439">
    <property type="entry name" value="Glyco_transf_4"/>
    <property type="match status" value="1"/>
</dbReference>
<dbReference type="CDD" id="cd03801">
    <property type="entry name" value="GT4_PimA-like"/>
    <property type="match status" value="1"/>
</dbReference>
<evidence type="ECO:0000313" key="4">
    <source>
        <dbReference type="Proteomes" id="UP000006049"/>
    </source>
</evidence>